<organism evidence="1 2">
    <name type="scientific">Romanomermis culicivorax</name>
    <name type="common">Nematode worm</name>
    <dbReference type="NCBI Taxonomy" id="13658"/>
    <lineage>
        <taxon>Eukaryota</taxon>
        <taxon>Metazoa</taxon>
        <taxon>Ecdysozoa</taxon>
        <taxon>Nematoda</taxon>
        <taxon>Enoplea</taxon>
        <taxon>Dorylaimia</taxon>
        <taxon>Mermithida</taxon>
        <taxon>Mermithoidea</taxon>
        <taxon>Mermithidae</taxon>
        <taxon>Romanomermis</taxon>
    </lineage>
</organism>
<name>A0A915JWB6_ROMCU</name>
<proteinExistence type="predicted"/>
<dbReference type="Proteomes" id="UP000887565">
    <property type="component" value="Unplaced"/>
</dbReference>
<dbReference type="AlphaFoldDB" id="A0A915JWB6"/>
<keyword evidence="1" id="KW-1185">Reference proteome</keyword>
<reference evidence="2" key="1">
    <citation type="submission" date="2022-11" db="UniProtKB">
        <authorList>
            <consortium name="WormBaseParasite"/>
        </authorList>
    </citation>
    <scope>IDENTIFICATION</scope>
</reference>
<evidence type="ECO:0000313" key="1">
    <source>
        <dbReference type="Proteomes" id="UP000887565"/>
    </source>
</evidence>
<protein>
    <submittedName>
        <fullName evidence="2">Secreted protein</fullName>
    </submittedName>
</protein>
<dbReference type="WBParaSite" id="nRc.2.0.1.t30611-RA">
    <property type="protein sequence ID" value="nRc.2.0.1.t30611-RA"/>
    <property type="gene ID" value="nRc.2.0.1.g30611"/>
</dbReference>
<evidence type="ECO:0000313" key="2">
    <source>
        <dbReference type="WBParaSite" id="nRc.2.0.1.t30611-RA"/>
    </source>
</evidence>
<accession>A0A915JWB6</accession>
<sequence>MFAISFCSERVLLIIVSFSKWKFIRTQLPQWFRHRLPCWLCPAVADIRDPGQRKPIKDTENDWRCQHNRVVSTDRRFLIRHPCDGGRLVNGFGHKVFAPPMGATQRAVWSLSTYGLRCGAISVSSAADIGTRCYSTSARVY</sequence>